<dbReference type="Proteomes" id="UP001241110">
    <property type="component" value="Unassembled WGS sequence"/>
</dbReference>
<feature type="binding site" evidence="3">
    <location>
        <position position="269"/>
    </location>
    <ligand>
        <name>a divalent metal cation</name>
        <dbReference type="ChEBI" id="CHEBI:60240"/>
        <label>1</label>
    </ligand>
</feature>
<dbReference type="GO" id="GO:0005737">
    <property type="term" value="C:cytoplasm"/>
    <property type="evidence" value="ECO:0007669"/>
    <property type="project" value="TreeGrafter"/>
</dbReference>
<keyword evidence="4" id="KW-0732">Signal</keyword>
<dbReference type="PANTHER" id="PTHR13799:SF14">
    <property type="entry name" value="GTP CYCLOHYDROLASE 1 TYPE 2 HOMOLOG"/>
    <property type="match status" value="1"/>
</dbReference>
<evidence type="ECO:0000256" key="2">
    <source>
        <dbReference type="ARBA" id="ARBA00022723"/>
    </source>
</evidence>
<name>A0AAE3U6M7_9BACT</name>
<dbReference type="InterPro" id="IPR006311">
    <property type="entry name" value="TAT_signal"/>
</dbReference>
<reference evidence="5" key="1">
    <citation type="submission" date="2023-05" db="EMBL/GenBank/DDBJ databases">
        <authorList>
            <person name="Zhang X."/>
        </authorList>
    </citation>
    <scope>NUCLEOTIDE SEQUENCE</scope>
    <source>
        <strain evidence="5">YF14B1</strain>
    </source>
</reference>
<gene>
    <name evidence="5" type="ORF">QNI16_02080</name>
</gene>
<dbReference type="EMBL" id="JASJOS010000001">
    <property type="protein sequence ID" value="MDJ1479253.1"/>
    <property type="molecule type" value="Genomic_DNA"/>
</dbReference>
<dbReference type="AlphaFoldDB" id="A0AAE3U6M7"/>
<dbReference type="GO" id="GO:0046872">
    <property type="term" value="F:metal ion binding"/>
    <property type="evidence" value="ECO:0007669"/>
    <property type="project" value="UniProtKB-KW"/>
</dbReference>
<dbReference type="PANTHER" id="PTHR13799">
    <property type="entry name" value="NGG1 INTERACTING FACTOR 3"/>
    <property type="match status" value="1"/>
</dbReference>
<accession>A0AAE3U6M7</accession>
<evidence type="ECO:0000313" key="6">
    <source>
        <dbReference type="Proteomes" id="UP001241110"/>
    </source>
</evidence>
<comment type="similarity">
    <text evidence="1">Belongs to the GTP cyclohydrolase I type 2/NIF3 family.</text>
</comment>
<feature type="chain" id="PRO_5042214498" evidence="4">
    <location>
        <begin position="40"/>
        <end position="305"/>
    </location>
</feature>
<dbReference type="Pfam" id="PF01784">
    <property type="entry name" value="DUF34_NIF3"/>
    <property type="match status" value="1"/>
</dbReference>
<evidence type="ECO:0000256" key="1">
    <source>
        <dbReference type="ARBA" id="ARBA00006964"/>
    </source>
</evidence>
<keyword evidence="2 3" id="KW-0479">Metal-binding</keyword>
<sequence>MNNLHSLFRSSVVSRRSFLSNTLKSAGSLALLGVNPSFAAGSAKQLTVQEIMDLILKEGGLKPLSDTVDTLKAGLADQVVTGIVTTMFPTITIIEEAAKRKANFIIAHEPSFYNHKDDSAWVPNNMVVKQKQQLLEKHKIAIWRFHDYCHSMKPDAVSYGVAKKANWLSYYKTGERMLTIPALSLKQLVQHLKTSLGIGHVRVIGNLDQSCSRIALLPGAWGGPRQVSTVESEKPDVLIVGELSEWETAEYIRDGRLLGSKTALIVLGHAVSEEPGMQWFAEWLQPKLTGIKVTHLASGDPFIWM</sequence>
<protein>
    <submittedName>
        <fullName evidence="5">Nif3-like dinuclear metal center hexameric protein</fullName>
    </submittedName>
</protein>
<dbReference type="SUPFAM" id="SSF102705">
    <property type="entry name" value="NIF3 (NGG1p interacting factor 3)-like"/>
    <property type="match status" value="1"/>
</dbReference>
<comment type="caution">
    <text evidence="5">The sequence shown here is derived from an EMBL/GenBank/DDBJ whole genome shotgun (WGS) entry which is preliminary data.</text>
</comment>
<evidence type="ECO:0000256" key="4">
    <source>
        <dbReference type="SAM" id="SignalP"/>
    </source>
</evidence>
<dbReference type="Gene3D" id="3.40.1390.30">
    <property type="entry name" value="NIF3 (NGG1p interacting factor 3)-like"/>
    <property type="match status" value="1"/>
</dbReference>
<dbReference type="PROSITE" id="PS51318">
    <property type="entry name" value="TAT"/>
    <property type="match status" value="1"/>
</dbReference>
<organism evidence="5 6">
    <name type="scientific">Xanthocytophaga flava</name>
    <dbReference type="NCBI Taxonomy" id="3048013"/>
    <lineage>
        <taxon>Bacteria</taxon>
        <taxon>Pseudomonadati</taxon>
        <taxon>Bacteroidota</taxon>
        <taxon>Cytophagia</taxon>
        <taxon>Cytophagales</taxon>
        <taxon>Rhodocytophagaceae</taxon>
        <taxon>Xanthocytophaga</taxon>
    </lineage>
</organism>
<feature type="binding site" evidence="3">
    <location>
        <position position="273"/>
    </location>
    <ligand>
        <name>a divalent metal cation</name>
        <dbReference type="ChEBI" id="CHEBI:60240"/>
        <label>1</label>
    </ligand>
</feature>
<dbReference type="RefSeq" id="WP_313975276.1">
    <property type="nucleotide sequence ID" value="NZ_JASJOS010000001.1"/>
</dbReference>
<evidence type="ECO:0000313" key="5">
    <source>
        <dbReference type="EMBL" id="MDJ1479253.1"/>
    </source>
</evidence>
<proteinExistence type="inferred from homology"/>
<dbReference type="InterPro" id="IPR036069">
    <property type="entry name" value="DUF34/NIF3_sf"/>
</dbReference>
<feature type="signal peptide" evidence="4">
    <location>
        <begin position="1"/>
        <end position="39"/>
    </location>
</feature>
<evidence type="ECO:0000256" key="3">
    <source>
        <dbReference type="PIRSR" id="PIRSR602678-1"/>
    </source>
</evidence>
<dbReference type="InterPro" id="IPR002678">
    <property type="entry name" value="DUF34/NIF3"/>
</dbReference>
<feature type="binding site" evidence="3">
    <location>
        <position position="108"/>
    </location>
    <ligand>
        <name>a divalent metal cation</name>
        <dbReference type="ChEBI" id="CHEBI:60240"/>
        <label>1</label>
    </ligand>
</feature>